<name>A0A3A6Q647_9VIBR</name>
<reference evidence="1 2" key="1">
    <citation type="submission" date="2018-08" db="EMBL/GenBank/DDBJ databases">
        <title>Vibrio isolated from the Eastern China Marginal Seas.</title>
        <authorList>
            <person name="Li Y."/>
        </authorList>
    </citation>
    <scope>NUCLEOTIDE SEQUENCE [LARGE SCALE GENOMIC DNA]</scope>
    <source>
        <strain evidence="1 2">BEI233</strain>
    </source>
</reference>
<accession>A0A3A6Q647</accession>
<keyword evidence="2" id="KW-1185">Reference proteome</keyword>
<dbReference type="OrthoDB" id="8448305at2"/>
<dbReference type="CDD" id="cd17493">
    <property type="entry name" value="toxin_TenpN"/>
    <property type="match status" value="1"/>
</dbReference>
<dbReference type="InterPro" id="IPR049929">
    <property type="entry name" value="TenpN-like"/>
</dbReference>
<dbReference type="AlphaFoldDB" id="A0A3A6Q647"/>
<dbReference type="NCBIfam" id="NF047358">
    <property type="entry name" value="TenpIN"/>
    <property type="match status" value="1"/>
</dbReference>
<evidence type="ECO:0000313" key="1">
    <source>
        <dbReference type="EMBL" id="RJX65876.1"/>
    </source>
</evidence>
<dbReference type="EMBL" id="QVMU01000031">
    <property type="protein sequence ID" value="RJX65876.1"/>
    <property type="molecule type" value="Genomic_DNA"/>
</dbReference>
<gene>
    <name evidence="1" type="ORF">DZ860_21195</name>
</gene>
<organism evidence="1 2">
    <name type="scientific">Vibrio sinensis</name>
    <dbReference type="NCBI Taxonomy" id="2302434"/>
    <lineage>
        <taxon>Bacteria</taxon>
        <taxon>Pseudomonadati</taxon>
        <taxon>Pseudomonadota</taxon>
        <taxon>Gammaproteobacteria</taxon>
        <taxon>Vibrionales</taxon>
        <taxon>Vibrionaceae</taxon>
        <taxon>Vibrio</taxon>
    </lineage>
</organism>
<protein>
    <submittedName>
        <fullName evidence="1">Uncharacterized protein</fullName>
    </submittedName>
</protein>
<proteinExistence type="predicted"/>
<sequence length="156" mass="18088">MGFFCARRKIMDIRTLNQNAYAQLAKDRPQVLEKNRSYGIVSITVNDLIYAIPLRSNMNHSNGFKTISMKRGNKLIWNGLDYSKALVVQSTDIEPTAFKLREKKEFDKIQSNKEKIIADFEKYVTAYIACVKKGTSTTDHRFKFTTLQYFHTEFGI</sequence>
<evidence type="ECO:0000313" key="2">
    <source>
        <dbReference type="Proteomes" id="UP000273252"/>
    </source>
</evidence>
<dbReference type="Proteomes" id="UP000273252">
    <property type="component" value="Unassembled WGS sequence"/>
</dbReference>
<comment type="caution">
    <text evidence="1">The sequence shown here is derived from an EMBL/GenBank/DDBJ whole genome shotgun (WGS) entry which is preliminary data.</text>
</comment>